<evidence type="ECO:0008006" key="4">
    <source>
        <dbReference type="Google" id="ProtNLM"/>
    </source>
</evidence>
<organism evidence="2 3">
    <name type="scientific">Paenibacillus piri</name>
    <dbReference type="NCBI Taxonomy" id="2547395"/>
    <lineage>
        <taxon>Bacteria</taxon>
        <taxon>Bacillati</taxon>
        <taxon>Bacillota</taxon>
        <taxon>Bacilli</taxon>
        <taxon>Bacillales</taxon>
        <taxon>Paenibacillaceae</taxon>
        <taxon>Paenibacillus</taxon>
    </lineage>
</organism>
<dbReference type="RefSeq" id="WP_133234909.1">
    <property type="nucleotide sequence ID" value="NZ_SMRT01000019.1"/>
</dbReference>
<accession>A0A4R5KD44</accession>
<keyword evidence="3" id="KW-1185">Reference proteome</keyword>
<dbReference type="OrthoDB" id="2647690at2"/>
<evidence type="ECO:0000313" key="2">
    <source>
        <dbReference type="EMBL" id="TDF92802.1"/>
    </source>
</evidence>
<feature type="transmembrane region" description="Helical" evidence="1">
    <location>
        <begin position="45"/>
        <end position="72"/>
    </location>
</feature>
<dbReference type="EMBL" id="SMRT01000019">
    <property type="protein sequence ID" value="TDF92802.1"/>
    <property type="molecule type" value="Genomic_DNA"/>
</dbReference>
<keyword evidence="1" id="KW-0472">Membrane</keyword>
<reference evidence="2 3" key="1">
    <citation type="submission" date="2019-03" db="EMBL/GenBank/DDBJ databases">
        <title>This is whole genome sequence of Paenibacillus sp MS74 strain.</title>
        <authorList>
            <person name="Trinh H.N."/>
        </authorList>
    </citation>
    <scope>NUCLEOTIDE SEQUENCE [LARGE SCALE GENOMIC DNA]</scope>
    <source>
        <strain evidence="2 3">MS74</strain>
    </source>
</reference>
<keyword evidence="1" id="KW-0812">Transmembrane</keyword>
<name>A0A4R5KD44_9BACL</name>
<proteinExistence type="predicted"/>
<keyword evidence="1" id="KW-1133">Transmembrane helix</keyword>
<gene>
    <name evidence="2" type="ORF">E1757_29270</name>
</gene>
<dbReference type="Proteomes" id="UP000295636">
    <property type="component" value="Unassembled WGS sequence"/>
</dbReference>
<sequence>MIYYLLGIAAIVCIFAFIVSAVVIKKQENQEYDKGMNHLTRKHNIIANPILIAYVLFPLVIVLGAAVLIYYYGG</sequence>
<dbReference type="AlphaFoldDB" id="A0A4R5KD44"/>
<evidence type="ECO:0000313" key="3">
    <source>
        <dbReference type="Proteomes" id="UP000295636"/>
    </source>
</evidence>
<evidence type="ECO:0000256" key="1">
    <source>
        <dbReference type="SAM" id="Phobius"/>
    </source>
</evidence>
<protein>
    <recommendedName>
        <fullName evidence="4">Short-chain dehydrogenase</fullName>
    </recommendedName>
</protein>
<comment type="caution">
    <text evidence="2">The sequence shown here is derived from an EMBL/GenBank/DDBJ whole genome shotgun (WGS) entry which is preliminary data.</text>
</comment>
<feature type="transmembrane region" description="Helical" evidence="1">
    <location>
        <begin position="6"/>
        <end position="24"/>
    </location>
</feature>